<evidence type="ECO:0000313" key="5">
    <source>
        <dbReference type="Proteomes" id="UP000051802"/>
    </source>
</evidence>
<comment type="similarity">
    <text evidence="1 2">Belongs to the calycin superfamily. Lipocalin family.</text>
</comment>
<comment type="subcellular location">
    <subcellularLocation>
        <location evidence="2">Cell outer membrane</location>
    </subcellularLocation>
</comment>
<dbReference type="AlphaFoldDB" id="A0A0R0ANF0"/>
<proteinExistence type="inferred from homology"/>
<feature type="chain" id="PRO_5013433272" description="Outer membrane lipoprotein Blc" evidence="2">
    <location>
        <begin position="22"/>
        <end position="189"/>
    </location>
</feature>
<dbReference type="Proteomes" id="UP000051802">
    <property type="component" value="Unassembled WGS sequence"/>
</dbReference>
<evidence type="ECO:0000313" key="4">
    <source>
        <dbReference type="EMBL" id="KRG46806.1"/>
    </source>
</evidence>
<organism evidence="4 5">
    <name type="scientific">Stenotrophomonas panacihumi</name>
    <dbReference type="NCBI Taxonomy" id="676599"/>
    <lineage>
        <taxon>Bacteria</taxon>
        <taxon>Pseudomonadati</taxon>
        <taxon>Pseudomonadota</taxon>
        <taxon>Gammaproteobacteria</taxon>
        <taxon>Lysobacterales</taxon>
        <taxon>Lysobacteraceae</taxon>
        <taxon>Stenotrophomonas</taxon>
    </lineage>
</organism>
<keyword evidence="2" id="KW-0732">Signal</keyword>
<feature type="signal peptide" evidence="2">
    <location>
        <begin position="1"/>
        <end position="21"/>
    </location>
</feature>
<sequence length="189" mass="21977">MRLTATLALAFLIGLAAPAAARETPSTERPALELPRLAGTWYVIARIPNPVERGHVASRDEYTLRDNNSLGIRYVYREGFNEPEQEKTARASVDEDSGNYDWRVWFYKIIPTRQRILEVAPDYSWMLISWPGRDLAWIFARSPDMDNEQYRTLVAKLRDDYGVYTDKLKRVPQKREQVDKLGFEVPNKR</sequence>
<dbReference type="PANTHER" id="PTHR10612:SF34">
    <property type="entry name" value="APOLIPOPROTEIN D"/>
    <property type="match status" value="1"/>
</dbReference>
<feature type="domain" description="Lipocalin/cytosolic fatty-acid binding" evidence="3">
    <location>
        <begin position="32"/>
        <end position="173"/>
    </location>
</feature>
<keyword evidence="2" id="KW-0998">Cell outer membrane</keyword>
<dbReference type="GO" id="GO:0006950">
    <property type="term" value="P:response to stress"/>
    <property type="evidence" value="ECO:0007669"/>
    <property type="project" value="UniProtKB-ARBA"/>
</dbReference>
<keyword evidence="2" id="KW-0449">Lipoprotein</keyword>
<dbReference type="InterPro" id="IPR022271">
    <property type="entry name" value="Lipocalin_ApoD"/>
</dbReference>
<protein>
    <recommendedName>
        <fullName evidence="2">Outer membrane lipoprotein Blc</fullName>
    </recommendedName>
</protein>
<dbReference type="OrthoDB" id="9793905at2"/>
<dbReference type="EMBL" id="LLXU01000051">
    <property type="protein sequence ID" value="KRG46806.1"/>
    <property type="molecule type" value="Genomic_DNA"/>
</dbReference>
<name>A0A0R0ANF0_9GAMM</name>
<dbReference type="InterPro" id="IPR012674">
    <property type="entry name" value="Calycin"/>
</dbReference>
<dbReference type="STRING" id="676599.ARC20_04500"/>
<comment type="function">
    <text evidence="2">Involved in the storage or transport of lipids necessary for membrane maintenance under stressful conditions. Displays a binding preference for lysophospholipids.</text>
</comment>
<dbReference type="InterPro" id="IPR000566">
    <property type="entry name" value="Lipocln_cytosolic_FA-bd_dom"/>
</dbReference>
<keyword evidence="2" id="KW-0446">Lipid-binding</keyword>
<keyword evidence="5" id="KW-1185">Reference proteome</keyword>
<dbReference type="PANTHER" id="PTHR10612">
    <property type="entry name" value="APOLIPOPROTEIN D"/>
    <property type="match status" value="1"/>
</dbReference>
<dbReference type="GO" id="GO:0008289">
    <property type="term" value="F:lipid binding"/>
    <property type="evidence" value="ECO:0007669"/>
    <property type="project" value="UniProtKB-UniRule"/>
</dbReference>
<dbReference type="RefSeq" id="WP_057644182.1">
    <property type="nucleotide sequence ID" value="NZ_LLXU01000051.1"/>
</dbReference>
<dbReference type="InterPro" id="IPR047202">
    <property type="entry name" value="Lipocalin_Blc-like_dom"/>
</dbReference>
<evidence type="ECO:0000259" key="3">
    <source>
        <dbReference type="Pfam" id="PF08212"/>
    </source>
</evidence>
<evidence type="ECO:0000256" key="1">
    <source>
        <dbReference type="ARBA" id="ARBA00006889"/>
    </source>
</evidence>
<dbReference type="GO" id="GO:0009279">
    <property type="term" value="C:cell outer membrane"/>
    <property type="evidence" value="ECO:0007669"/>
    <property type="project" value="UniProtKB-SubCell"/>
</dbReference>
<dbReference type="Pfam" id="PF08212">
    <property type="entry name" value="Lipocalin_2"/>
    <property type="match status" value="1"/>
</dbReference>
<comment type="subunit">
    <text evidence="2">Homodimer.</text>
</comment>
<dbReference type="PIRSF" id="PIRSF036893">
    <property type="entry name" value="Lipocalin_ApoD"/>
    <property type="match status" value="1"/>
</dbReference>
<comment type="caution">
    <text evidence="4">The sequence shown here is derived from an EMBL/GenBank/DDBJ whole genome shotgun (WGS) entry which is preliminary data.</text>
</comment>
<dbReference type="CDD" id="cd19438">
    <property type="entry name" value="lipocalin_Blc-like"/>
    <property type="match status" value="1"/>
</dbReference>
<dbReference type="SUPFAM" id="SSF50814">
    <property type="entry name" value="Lipocalins"/>
    <property type="match status" value="1"/>
</dbReference>
<evidence type="ECO:0000256" key="2">
    <source>
        <dbReference type="PIRNR" id="PIRNR036893"/>
    </source>
</evidence>
<dbReference type="Gene3D" id="2.40.128.20">
    <property type="match status" value="1"/>
</dbReference>
<gene>
    <name evidence="4" type="ORF">ARC20_04500</name>
</gene>
<accession>A0A0R0ANF0</accession>
<reference evidence="4 5" key="1">
    <citation type="submission" date="2015-10" db="EMBL/GenBank/DDBJ databases">
        <title>Genome sequencing and analysis of members of genus Stenotrophomonas.</title>
        <authorList>
            <person name="Patil P.P."/>
            <person name="Midha S."/>
            <person name="Patil P.B."/>
        </authorList>
    </citation>
    <scope>NUCLEOTIDE SEQUENCE [LARGE SCALE GENOMIC DNA]</scope>
    <source>
        <strain evidence="4 5">JCM 16536</strain>
    </source>
</reference>
<keyword evidence="2" id="KW-0472">Membrane</keyword>